<protein>
    <submittedName>
        <fullName evidence="6">Levanase/fructan beta-fructosidase</fullName>
    </submittedName>
</protein>
<dbReference type="InterPro" id="IPR023296">
    <property type="entry name" value="Glyco_hydro_beta-prop_sf"/>
</dbReference>
<dbReference type="InterPro" id="IPR001362">
    <property type="entry name" value="Glyco_hydro_32"/>
</dbReference>
<dbReference type="SUPFAM" id="SSF75005">
    <property type="entry name" value="Arabinanase/levansucrase/invertase"/>
    <property type="match status" value="1"/>
</dbReference>
<dbReference type="Pfam" id="PF00251">
    <property type="entry name" value="Glyco_hydro_32N"/>
    <property type="match status" value="1"/>
</dbReference>
<evidence type="ECO:0000259" key="5">
    <source>
        <dbReference type="Pfam" id="PF00251"/>
    </source>
</evidence>
<keyword evidence="4" id="KW-0732">Signal</keyword>
<dbReference type="SMART" id="SM00640">
    <property type="entry name" value="Glyco_32"/>
    <property type="match status" value="1"/>
</dbReference>
<evidence type="ECO:0000256" key="2">
    <source>
        <dbReference type="ARBA" id="ARBA00022801"/>
    </source>
</evidence>
<evidence type="ECO:0000256" key="3">
    <source>
        <dbReference type="ARBA" id="ARBA00023295"/>
    </source>
</evidence>
<organism evidence="6 7">
    <name type="scientific">Parabacteroides chinchillae</name>
    <dbReference type="NCBI Taxonomy" id="871327"/>
    <lineage>
        <taxon>Bacteria</taxon>
        <taxon>Pseudomonadati</taxon>
        <taxon>Bacteroidota</taxon>
        <taxon>Bacteroidia</taxon>
        <taxon>Bacteroidales</taxon>
        <taxon>Tannerellaceae</taxon>
        <taxon>Parabacteroides</taxon>
    </lineage>
</organism>
<comment type="caution">
    <text evidence="6">The sequence shown here is derived from an EMBL/GenBank/DDBJ whole genome shotgun (WGS) entry which is preliminary data.</text>
</comment>
<sequence>MNYSKLLTLTGAMLTLSCIVSAEDIKMKITKKYLNLPVSQKVDRAVMTLSADGKEQAFDIRLAPANPDYWVFCDVSQYKNKNIVISYKGDNTGMDKIYQADEVAGHENMYKEENRPLVHYTQRRGWNNDPNGLLYYDGEYHLFYQHNPYEREWGNMHWGHAVSKDLIHWEELPVALYPDEHGTMFSGSAVIDYNNTAGFNKGNTPAMVAIYTADQPQKQVQCIAYSLDKGRTWTKYKGNPVIDSFDKWQSRDTRDPKVFWYAPGNNWVMILNERDGHSIYNSSNLKDWTFQSHVTGFWECPELFELAVDGNPDNKKWVMYGASGTYMIGSFDGKTFTPEAGKYYFTSGAIYAAQTFTNIPESDGRRIQIGWSNIDHAGMPFKGTMTLPTSLSLRTTKDGVRLFSEPVKEVEMLQTKAFDRKDLTVQQASKMLQPYNNAGALRIRTTLKLSHATSAGLNLFGQRLLDYDMNFNRVNGVFYSPEDRTSMEITVDIILDKTMVEVYVDGGAYAYYMERKADPNNKEGFHFWGHNIEVKNLEVYMLQSIWK</sequence>
<feature type="chain" id="PRO_5034299075" evidence="4">
    <location>
        <begin position="23"/>
        <end position="547"/>
    </location>
</feature>
<dbReference type="PROSITE" id="PS51257">
    <property type="entry name" value="PROKAR_LIPOPROTEIN"/>
    <property type="match status" value="1"/>
</dbReference>
<dbReference type="GO" id="GO:0005737">
    <property type="term" value="C:cytoplasm"/>
    <property type="evidence" value="ECO:0007669"/>
    <property type="project" value="TreeGrafter"/>
</dbReference>
<comment type="similarity">
    <text evidence="1">Belongs to the glycosyl hydrolase 32 family.</text>
</comment>
<proteinExistence type="inferred from homology"/>
<dbReference type="SUPFAM" id="SSF49899">
    <property type="entry name" value="Concanavalin A-like lectins/glucanases"/>
    <property type="match status" value="1"/>
</dbReference>
<evidence type="ECO:0000256" key="4">
    <source>
        <dbReference type="SAM" id="SignalP"/>
    </source>
</evidence>
<keyword evidence="2" id="KW-0378">Hydrolase</keyword>
<name>A0A8G2F3I3_9BACT</name>
<dbReference type="InterPro" id="IPR013320">
    <property type="entry name" value="ConA-like_dom_sf"/>
</dbReference>
<dbReference type="Proteomes" id="UP000236725">
    <property type="component" value="Unassembled WGS sequence"/>
</dbReference>
<dbReference type="AlphaFoldDB" id="A0A8G2F3I3"/>
<feature type="domain" description="Glycosyl hydrolase family 32 N-terminal" evidence="5">
    <location>
        <begin position="119"/>
        <end position="405"/>
    </location>
</feature>
<dbReference type="CDD" id="cd18622">
    <property type="entry name" value="GH32_Inu-like"/>
    <property type="match status" value="1"/>
</dbReference>
<dbReference type="PANTHER" id="PTHR42800:SF1">
    <property type="entry name" value="EXOINULINASE INUD (AFU_ORTHOLOGUE AFUA_5G00480)"/>
    <property type="match status" value="1"/>
</dbReference>
<evidence type="ECO:0000313" key="7">
    <source>
        <dbReference type="Proteomes" id="UP000236725"/>
    </source>
</evidence>
<keyword evidence="7" id="KW-1185">Reference proteome</keyword>
<feature type="signal peptide" evidence="4">
    <location>
        <begin position="1"/>
        <end position="22"/>
    </location>
</feature>
<keyword evidence="3" id="KW-0326">Glycosidase</keyword>
<dbReference type="EMBL" id="FNVS01000016">
    <property type="protein sequence ID" value="SEG12815.1"/>
    <property type="molecule type" value="Genomic_DNA"/>
</dbReference>
<dbReference type="Gene3D" id="2.115.10.20">
    <property type="entry name" value="Glycosyl hydrolase domain, family 43"/>
    <property type="match status" value="1"/>
</dbReference>
<reference evidence="6 7" key="1">
    <citation type="submission" date="2016-10" db="EMBL/GenBank/DDBJ databases">
        <authorList>
            <person name="Varghese N."/>
            <person name="Submissions S."/>
        </authorList>
    </citation>
    <scope>NUCLEOTIDE SEQUENCE [LARGE SCALE GENOMIC DNA]</scope>
    <source>
        <strain evidence="6 7">DSM 29073</strain>
    </source>
</reference>
<dbReference type="GO" id="GO:0005987">
    <property type="term" value="P:sucrose catabolic process"/>
    <property type="evidence" value="ECO:0007669"/>
    <property type="project" value="TreeGrafter"/>
</dbReference>
<dbReference type="InterPro" id="IPR013148">
    <property type="entry name" value="Glyco_hydro_32_N"/>
</dbReference>
<accession>A0A8G2F3I3</accession>
<evidence type="ECO:0000313" key="6">
    <source>
        <dbReference type="EMBL" id="SEG12815.1"/>
    </source>
</evidence>
<dbReference type="GO" id="GO:0004575">
    <property type="term" value="F:sucrose alpha-glucosidase activity"/>
    <property type="evidence" value="ECO:0007669"/>
    <property type="project" value="TreeGrafter"/>
</dbReference>
<evidence type="ECO:0000256" key="1">
    <source>
        <dbReference type="ARBA" id="ARBA00009902"/>
    </source>
</evidence>
<dbReference type="PANTHER" id="PTHR42800">
    <property type="entry name" value="EXOINULINASE INUD (AFU_ORTHOLOGUE AFUA_5G00480)"/>
    <property type="match status" value="1"/>
</dbReference>
<dbReference type="Gene3D" id="2.60.120.560">
    <property type="entry name" value="Exo-inulinase, domain 1"/>
    <property type="match status" value="1"/>
</dbReference>
<gene>
    <name evidence="6" type="ORF">SAMN05444001_1166</name>
</gene>